<dbReference type="SMART" id="SM00220">
    <property type="entry name" value="S_TKc"/>
    <property type="match status" value="1"/>
</dbReference>
<evidence type="ECO:0000256" key="4">
    <source>
        <dbReference type="ARBA" id="ARBA00022679"/>
    </source>
</evidence>
<comment type="similarity">
    <text evidence="1">Belongs to the protein kinase superfamily. TKL Ser/Thr protein kinase family. RAF subfamily.</text>
</comment>
<dbReference type="PANTHER" id="PTHR44329">
    <property type="entry name" value="SERINE/THREONINE-PROTEIN KINASE TNNI3K-RELATED"/>
    <property type="match status" value="1"/>
</dbReference>
<dbReference type="GO" id="GO:0010182">
    <property type="term" value="P:sugar mediated signaling pathway"/>
    <property type="evidence" value="ECO:0007669"/>
    <property type="project" value="UniProtKB-ARBA"/>
</dbReference>
<evidence type="ECO:0000256" key="1">
    <source>
        <dbReference type="ARBA" id="ARBA00010507"/>
    </source>
</evidence>
<feature type="binding site" evidence="10">
    <location>
        <position position="694"/>
    </location>
    <ligand>
        <name>ATP</name>
        <dbReference type="ChEBI" id="CHEBI:30616"/>
    </ligand>
</feature>
<feature type="region of interest" description="Disordered" evidence="11">
    <location>
        <begin position="379"/>
        <end position="406"/>
    </location>
</feature>
<dbReference type="EMBL" id="JBEDUW010000002">
    <property type="protein sequence ID" value="KAK9946279.1"/>
    <property type="molecule type" value="Genomic_DNA"/>
</dbReference>
<dbReference type="InterPro" id="IPR051681">
    <property type="entry name" value="Ser/Thr_Kinases-Pseudokinases"/>
</dbReference>
<keyword evidence="7 10" id="KW-0067">ATP-binding</keyword>
<feature type="domain" description="Protein kinase" evidence="12">
    <location>
        <begin position="666"/>
        <end position="921"/>
    </location>
</feature>
<dbReference type="InterPro" id="IPR017441">
    <property type="entry name" value="Protein_kinase_ATP_BS"/>
</dbReference>
<name>A0AAW1YB90_RUBAR</name>
<proteinExistence type="inferred from homology"/>
<dbReference type="Gene3D" id="3.30.200.20">
    <property type="entry name" value="Phosphorylase Kinase, domain 1"/>
    <property type="match status" value="1"/>
</dbReference>
<evidence type="ECO:0000256" key="11">
    <source>
        <dbReference type="SAM" id="MobiDB-lite"/>
    </source>
</evidence>
<dbReference type="GO" id="GO:0006950">
    <property type="term" value="P:response to stress"/>
    <property type="evidence" value="ECO:0007669"/>
    <property type="project" value="UniProtKB-ARBA"/>
</dbReference>
<dbReference type="FunFam" id="1.10.510.10:FF:000193">
    <property type="entry name" value="Serine/threonine-protein kinase CTR1"/>
    <property type="match status" value="1"/>
</dbReference>
<dbReference type="Pfam" id="PF14381">
    <property type="entry name" value="EDR1_CTR1_ARMC3_pept"/>
    <property type="match status" value="1"/>
</dbReference>
<dbReference type="PROSITE" id="PS00107">
    <property type="entry name" value="PROTEIN_KINASE_ATP"/>
    <property type="match status" value="1"/>
</dbReference>
<keyword evidence="4" id="KW-0808">Transferase</keyword>
<evidence type="ECO:0000256" key="6">
    <source>
        <dbReference type="ARBA" id="ARBA00022777"/>
    </source>
</evidence>
<dbReference type="InterPro" id="IPR000719">
    <property type="entry name" value="Prot_kinase_dom"/>
</dbReference>
<comment type="catalytic activity">
    <reaction evidence="8">
        <text>L-threonyl-[protein] + ATP = O-phospho-L-threonyl-[protein] + ADP + H(+)</text>
        <dbReference type="Rhea" id="RHEA:46608"/>
        <dbReference type="Rhea" id="RHEA-COMP:11060"/>
        <dbReference type="Rhea" id="RHEA-COMP:11605"/>
        <dbReference type="ChEBI" id="CHEBI:15378"/>
        <dbReference type="ChEBI" id="CHEBI:30013"/>
        <dbReference type="ChEBI" id="CHEBI:30616"/>
        <dbReference type="ChEBI" id="CHEBI:61977"/>
        <dbReference type="ChEBI" id="CHEBI:456216"/>
        <dbReference type="EC" id="2.7.11.1"/>
    </reaction>
</comment>
<accession>A0AAW1YB90</accession>
<dbReference type="GO" id="GO:0004674">
    <property type="term" value="F:protein serine/threonine kinase activity"/>
    <property type="evidence" value="ECO:0007669"/>
    <property type="project" value="UniProtKB-KW"/>
</dbReference>
<dbReference type="GO" id="GO:0005524">
    <property type="term" value="F:ATP binding"/>
    <property type="evidence" value="ECO:0007669"/>
    <property type="project" value="UniProtKB-UniRule"/>
</dbReference>
<evidence type="ECO:0000256" key="9">
    <source>
        <dbReference type="ARBA" id="ARBA00048679"/>
    </source>
</evidence>
<dbReference type="EC" id="2.7.11.1" evidence="2"/>
<reference evidence="13 14" key="1">
    <citation type="journal article" date="2023" name="G3 (Bethesda)">
        <title>A chromosome-length genome assembly and annotation of blackberry (Rubus argutus, cv. 'Hillquist').</title>
        <authorList>
            <person name="Bruna T."/>
            <person name="Aryal R."/>
            <person name="Dudchenko O."/>
            <person name="Sargent D.J."/>
            <person name="Mead D."/>
            <person name="Buti M."/>
            <person name="Cavallini A."/>
            <person name="Hytonen T."/>
            <person name="Andres J."/>
            <person name="Pham M."/>
            <person name="Weisz D."/>
            <person name="Mascagni F."/>
            <person name="Usai G."/>
            <person name="Natali L."/>
            <person name="Bassil N."/>
            <person name="Fernandez G.E."/>
            <person name="Lomsadze A."/>
            <person name="Armour M."/>
            <person name="Olukolu B."/>
            <person name="Poorten T."/>
            <person name="Britton C."/>
            <person name="Davik J."/>
            <person name="Ashrafi H."/>
            <person name="Aiden E.L."/>
            <person name="Borodovsky M."/>
            <person name="Worthington M."/>
        </authorList>
    </citation>
    <scope>NUCLEOTIDE SEQUENCE [LARGE SCALE GENOMIC DNA]</scope>
    <source>
        <strain evidence="13">PI 553951</strain>
    </source>
</reference>
<dbReference type="AlphaFoldDB" id="A0AAW1YB90"/>
<feature type="region of interest" description="Disordered" evidence="11">
    <location>
        <begin position="27"/>
        <end position="56"/>
    </location>
</feature>
<evidence type="ECO:0000256" key="10">
    <source>
        <dbReference type="PROSITE-ProRule" id="PRU10141"/>
    </source>
</evidence>
<dbReference type="InterPro" id="IPR011009">
    <property type="entry name" value="Kinase-like_dom_sf"/>
</dbReference>
<organism evidence="13 14">
    <name type="scientific">Rubus argutus</name>
    <name type="common">Southern blackberry</name>
    <dbReference type="NCBI Taxonomy" id="59490"/>
    <lineage>
        <taxon>Eukaryota</taxon>
        <taxon>Viridiplantae</taxon>
        <taxon>Streptophyta</taxon>
        <taxon>Embryophyta</taxon>
        <taxon>Tracheophyta</taxon>
        <taxon>Spermatophyta</taxon>
        <taxon>Magnoliopsida</taxon>
        <taxon>eudicotyledons</taxon>
        <taxon>Gunneridae</taxon>
        <taxon>Pentapetalae</taxon>
        <taxon>rosids</taxon>
        <taxon>fabids</taxon>
        <taxon>Rosales</taxon>
        <taxon>Rosaceae</taxon>
        <taxon>Rosoideae</taxon>
        <taxon>Rosoideae incertae sedis</taxon>
        <taxon>Rubus</taxon>
    </lineage>
</organism>
<dbReference type="Pfam" id="PF07714">
    <property type="entry name" value="PK_Tyr_Ser-Thr"/>
    <property type="match status" value="1"/>
</dbReference>
<keyword evidence="3" id="KW-0723">Serine/threonine-protein kinase</keyword>
<dbReference type="Gene3D" id="1.10.510.10">
    <property type="entry name" value="Transferase(Phosphotransferase) domain 1"/>
    <property type="match status" value="1"/>
</dbReference>
<evidence type="ECO:0000256" key="8">
    <source>
        <dbReference type="ARBA" id="ARBA00047899"/>
    </source>
</evidence>
<evidence type="ECO:0000256" key="3">
    <source>
        <dbReference type="ARBA" id="ARBA00022527"/>
    </source>
</evidence>
<gene>
    <name evidence="13" type="ORF">M0R45_011752</name>
</gene>
<comment type="caution">
    <text evidence="13">The sequence shown here is derived from an EMBL/GenBank/DDBJ whole genome shotgun (WGS) entry which is preliminary data.</text>
</comment>
<evidence type="ECO:0000313" key="14">
    <source>
        <dbReference type="Proteomes" id="UP001457282"/>
    </source>
</evidence>
<dbReference type="PROSITE" id="PS00108">
    <property type="entry name" value="PROTEIN_KINASE_ST"/>
    <property type="match status" value="1"/>
</dbReference>
<dbReference type="InterPro" id="IPR008271">
    <property type="entry name" value="Ser/Thr_kinase_AS"/>
</dbReference>
<comment type="catalytic activity">
    <reaction evidence="9">
        <text>L-seryl-[protein] + ATP = O-phospho-L-seryl-[protein] + ADP + H(+)</text>
        <dbReference type="Rhea" id="RHEA:17989"/>
        <dbReference type="Rhea" id="RHEA-COMP:9863"/>
        <dbReference type="Rhea" id="RHEA-COMP:11604"/>
        <dbReference type="ChEBI" id="CHEBI:15378"/>
        <dbReference type="ChEBI" id="CHEBI:29999"/>
        <dbReference type="ChEBI" id="CHEBI:30616"/>
        <dbReference type="ChEBI" id="CHEBI:83421"/>
        <dbReference type="ChEBI" id="CHEBI:456216"/>
        <dbReference type="EC" id="2.7.11.1"/>
    </reaction>
</comment>
<evidence type="ECO:0000256" key="7">
    <source>
        <dbReference type="ARBA" id="ARBA00022840"/>
    </source>
</evidence>
<evidence type="ECO:0000256" key="5">
    <source>
        <dbReference type="ARBA" id="ARBA00022741"/>
    </source>
</evidence>
<keyword evidence="6" id="KW-0418">Kinase</keyword>
<dbReference type="InterPro" id="IPR001245">
    <property type="entry name" value="Ser-Thr/Tyr_kinase_cat_dom"/>
</dbReference>
<dbReference type="FunFam" id="3.30.200.20:FF:000060">
    <property type="entry name" value="Serine/threonine-protein kinase isoform 1"/>
    <property type="match status" value="1"/>
</dbReference>
<keyword evidence="14" id="KW-1185">Reference proteome</keyword>
<feature type="compositionally biased region" description="Low complexity" evidence="11">
    <location>
        <begin position="31"/>
        <end position="54"/>
    </location>
</feature>
<dbReference type="Proteomes" id="UP001457282">
    <property type="component" value="Unassembled WGS sequence"/>
</dbReference>
<dbReference type="CDD" id="cd13999">
    <property type="entry name" value="STKc_MAP3K-like"/>
    <property type="match status" value="1"/>
</dbReference>
<dbReference type="PANTHER" id="PTHR44329:SF302">
    <property type="entry name" value="SERINE_THREONINE-PROTEIN KINASE SIS8-RELATED"/>
    <property type="match status" value="1"/>
</dbReference>
<dbReference type="PROSITE" id="PS50011">
    <property type="entry name" value="PROTEIN_KINASE_DOM"/>
    <property type="match status" value="1"/>
</dbReference>
<evidence type="ECO:0000259" key="12">
    <source>
        <dbReference type="PROSITE" id="PS50011"/>
    </source>
</evidence>
<sequence length="936" mass="102896">MSKMKHLLRKLHIGGGLNEHQRLAEATTARPVASPSANLNPPASSPASSSSGSATMGRIAAVESVSDRTSADGGGSGSGGGVDFNFLEEEFQVQLALAISASDPDSRDDPETAQIDAAKRISLGCTASSFTDTQAPFQMLSLRYWSHNVVDYNEKVVDGFYDVYGITSNSFRQGKMPLLVEFQAVSVSDNVDYDVILVNRMVDTELQQLEKRAYAASLESGISQHGLLLSGLIQKIADIVVDRMGGPVGDADEILRRWKIRRHELRSSMDTIILPLGQIDVGLSRHRALLFKVLADKINLPCMLVKGSYYTGTDDGAVNLIKIDSGIGSEYIIDLMGAPGTLIPAEVPTSQLPNSFFAIRSFQDPTEMPKDMCLLQAEGTGTSAGPPGLDRASTVGSSRSEEASYAGVQTNDDLRSFVEENQIESLQSELETPLRSLRKPCENSSGTSGKATSVQKRKVKNVSKYVISAAKNPEFAQKLHAVLLESGASPPPDLFSDMNPQYLDEGRLLGQIHANGELVDDGVHDYLVKLLSSSEKSSAVDVAEQRNEWTTNTINDKFSLSSDNVDEGFVMVSGRTSETTPIGAINSDPAIGNPPRMNSEAFHEETSHELSVVSGTTCANTQLGRESVAKSTETANSILCTAWDNHIDRYPALGEVAEWEILWEDLQIGERIGIGSYGEVYHADWNGTEVAVKKFLDQDFSGDALVQFRCEVEIMLRLRHPNVVLFMGAVTRPPHFSILTEFLPRGSLYRLLHRPNSQLDEKRRMRMALDVAKGMNYLHTSNPTVVHRDLKSPNLLVDKNWNVKVCDFGLSRTKHHTFLSSKSTAGTPEWMAPEVLRNELANEKCDVYSFGVILWELTTCCIPWKGLNPMQVVGAVGFQNRRLEIPDDIDPVVAEIIRDCWQTDPNLRPSFSQLMVRLKRLQRLVGRTNSTNQMTR</sequence>
<dbReference type="SUPFAM" id="SSF56112">
    <property type="entry name" value="Protein kinase-like (PK-like)"/>
    <property type="match status" value="1"/>
</dbReference>
<evidence type="ECO:0000313" key="13">
    <source>
        <dbReference type="EMBL" id="KAK9946279.1"/>
    </source>
</evidence>
<evidence type="ECO:0000256" key="2">
    <source>
        <dbReference type="ARBA" id="ARBA00012513"/>
    </source>
</evidence>
<dbReference type="PRINTS" id="PR00109">
    <property type="entry name" value="TYRKINASE"/>
</dbReference>
<protein>
    <recommendedName>
        <fullName evidence="2">non-specific serine/threonine protein kinase</fullName>
        <ecNumber evidence="2">2.7.11.1</ecNumber>
    </recommendedName>
</protein>
<keyword evidence="5 10" id="KW-0547">Nucleotide-binding</keyword>
<dbReference type="InterPro" id="IPR055164">
    <property type="entry name" value="EDR1/CTR1/ARMC3-like_pept-like"/>
</dbReference>